<dbReference type="EMBL" id="UINC01062085">
    <property type="protein sequence ID" value="SVB88345.1"/>
    <property type="molecule type" value="Genomic_DNA"/>
</dbReference>
<accession>A0A382HMP7</accession>
<protein>
    <submittedName>
        <fullName evidence="1">Uncharacterized protein</fullName>
    </submittedName>
</protein>
<evidence type="ECO:0000313" key="1">
    <source>
        <dbReference type="EMBL" id="SVB88345.1"/>
    </source>
</evidence>
<organism evidence="1">
    <name type="scientific">marine metagenome</name>
    <dbReference type="NCBI Taxonomy" id="408172"/>
    <lineage>
        <taxon>unclassified sequences</taxon>
        <taxon>metagenomes</taxon>
        <taxon>ecological metagenomes</taxon>
    </lineage>
</organism>
<sequence>MAILVGDSTTESVLETLSCTLANSPAEKSGVGPLVLRHRDVFQCRIKIFLGNII</sequence>
<proteinExistence type="predicted"/>
<dbReference type="AlphaFoldDB" id="A0A382HMP7"/>
<name>A0A382HMP7_9ZZZZ</name>
<reference evidence="1" key="1">
    <citation type="submission" date="2018-05" db="EMBL/GenBank/DDBJ databases">
        <authorList>
            <person name="Lanie J.A."/>
            <person name="Ng W.-L."/>
            <person name="Kazmierczak K.M."/>
            <person name="Andrzejewski T.M."/>
            <person name="Davidsen T.M."/>
            <person name="Wayne K.J."/>
            <person name="Tettelin H."/>
            <person name="Glass J.I."/>
            <person name="Rusch D."/>
            <person name="Podicherti R."/>
            <person name="Tsui H.-C.T."/>
            <person name="Winkler M.E."/>
        </authorList>
    </citation>
    <scope>NUCLEOTIDE SEQUENCE</scope>
</reference>
<gene>
    <name evidence="1" type="ORF">METZ01_LOCUS241199</name>
</gene>